<dbReference type="GO" id="GO:0006508">
    <property type="term" value="P:proteolysis"/>
    <property type="evidence" value="ECO:0007669"/>
    <property type="project" value="InterPro"/>
</dbReference>
<dbReference type="GO" id="GO:0097169">
    <property type="term" value="C:AIM2 inflammasome complex"/>
    <property type="evidence" value="ECO:0007669"/>
    <property type="project" value="TreeGrafter"/>
</dbReference>
<proteinExistence type="predicted"/>
<dbReference type="GO" id="GO:0072559">
    <property type="term" value="C:NLRP3 inflammasome complex"/>
    <property type="evidence" value="ECO:0007669"/>
    <property type="project" value="TreeGrafter"/>
</dbReference>
<dbReference type="Proteomes" id="UP000504617">
    <property type="component" value="Unplaced"/>
</dbReference>
<dbReference type="PROSITE" id="PS50209">
    <property type="entry name" value="CARD"/>
    <property type="match status" value="1"/>
</dbReference>
<dbReference type="GO" id="GO:0004197">
    <property type="term" value="F:cysteine-type endopeptidase activity"/>
    <property type="evidence" value="ECO:0007669"/>
    <property type="project" value="InterPro"/>
</dbReference>
<dbReference type="GO" id="GO:0072557">
    <property type="term" value="C:IPAF inflammasome complex"/>
    <property type="evidence" value="ECO:0007669"/>
    <property type="project" value="TreeGrafter"/>
</dbReference>
<dbReference type="PANTHER" id="PTHR47901">
    <property type="entry name" value="CASPASE RECRUITMENT DOMAIN-CONTAINING PROTEIN 18"/>
    <property type="match status" value="1"/>
</dbReference>
<dbReference type="KEGG" id="tsr:106545041"/>
<dbReference type="CTD" id="106545041"/>
<evidence type="ECO:0000313" key="2">
    <source>
        <dbReference type="Proteomes" id="UP000504617"/>
    </source>
</evidence>
<feature type="domain" description="CARD" evidence="1">
    <location>
        <begin position="1"/>
        <end position="90"/>
    </location>
</feature>
<organism evidence="2 3">
    <name type="scientific">Thamnophis sirtalis</name>
    <dbReference type="NCBI Taxonomy" id="35019"/>
    <lineage>
        <taxon>Eukaryota</taxon>
        <taxon>Metazoa</taxon>
        <taxon>Chordata</taxon>
        <taxon>Craniata</taxon>
        <taxon>Vertebrata</taxon>
        <taxon>Euteleostomi</taxon>
        <taxon>Lepidosauria</taxon>
        <taxon>Squamata</taxon>
        <taxon>Bifurcata</taxon>
        <taxon>Unidentata</taxon>
        <taxon>Episquamata</taxon>
        <taxon>Toxicofera</taxon>
        <taxon>Serpentes</taxon>
        <taxon>Colubroidea</taxon>
        <taxon>Colubridae</taxon>
        <taxon>Natricinae</taxon>
        <taxon>Thamnophis</taxon>
    </lineage>
</organism>
<evidence type="ECO:0000259" key="1">
    <source>
        <dbReference type="PROSITE" id="PS50209"/>
    </source>
</evidence>
<keyword evidence="2" id="KW-1185">Reference proteome</keyword>
<dbReference type="PANTHER" id="PTHR47901:SF3">
    <property type="entry name" value="CASPASE-1"/>
    <property type="match status" value="1"/>
</dbReference>
<dbReference type="GeneID" id="106545041"/>
<dbReference type="InterPro" id="IPR001315">
    <property type="entry name" value="CARD"/>
</dbReference>
<name>A0A6I9Y8I1_9SAUR</name>
<dbReference type="OrthoDB" id="6097640at2759"/>
<dbReference type="GO" id="GO:0050727">
    <property type="term" value="P:regulation of inflammatory response"/>
    <property type="evidence" value="ECO:0007669"/>
    <property type="project" value="TreeGrafter"/>
</dbReference>
<dbReference type="Pfam" id="PF00619">
    <property type="entry name" value="CARD"/>
    <property type="match status" value="1"/>
</dbReference>
<dbReference type="RefSeq" id="XP_013916965.1">
    <property type="nucleotide sequence ID" value="XM_014061490.1"/>
</dbReference>
<reference evidence="3" key="1">
    <citation type="submission" date="2025-08" db="UniProtKB">
        <authorList>
            <consortium name="RefSeq"/>
        </authorList>
    </citation>
    <scope>IDENTIFICATION</scope>
    <source>
        <tissue evidence="3">Skeletal muscle</tissue>
    </source>
</reference>
<dbReference type="InterPro" id="IPR011029">
    <property type="entry name" value="DEATH-like_dom_sf"/>
</dbReference>
<dbReference type="GO" id="GO:0042981">
    <property type="term" value="P:regulation of apoptotic process"/>
    <property type="evidence" value="ECO:0007669"/>
    <property type="project" value="InterPro"/>
</dbReference>
<accession>A0A6I9Y8I1</accession>
<gene>
    <name evidence="3" type="primary">CARD17</name>
</gene>
<sequence>MADKKLGEVRTEFIKRVNKTIIKQLLDELLCVGIMSDEEVEEVNVTDKTQDQARILIDNVRKKGPEASRRFIVFLLDRNAFLAEQLDLQAFTAVMLNLLGSACQKFRKSLT</sequence>
<dbReference type="SMART" id="SM00114">
    <property type="entry name" value="CARD"/>
    <property type="match status" value="1"/>
</dbReference>
<dbReference type="Gene3D" id="1.10.533.10">
    <property type="entry name" value="Death Domain, Fas"/>
    <property type="match status" value="1"/>
</dbReference>
<protein>
    <submittedName>
        <fullName evidence="3">Caspase recruitment domain-containing protein 17 isoform X1</fullName>
    </submittedName>
</protein>
<dbReference type="AlphaFoldDB" id="A0A6I9Y8I1"/>
<dbReference type="InterPro" id="IPR002398">
    <property type="entry name" value="Pept_C14"/>
</dbReference>
<evidence type="ECO:0000313" key="3">
    <source>
        <dbReference type="RefSeq" id="XP_013916965.1"/>
    </source>
</evidence>
<dbReference type="SUPFAM" id="SSF47986">
    <property type="entry name" value="DEATH domain"/>
    <property type="match status" value="1"/>
</dbReference>